<feature type="region of interest" description="Disordered" evidence="1">
    <location>
        <begin position="1"/>
        <end position="22"/>
    </location>
</feature>
<dbReference type="AlphaFoldDB" id="A0A1I4E1A3"/>
<dbReference type="EMBL" id="FOSL01000021">
    <property type="protein sequence ID" value="SFK99003.1"/>
    <property type="molecule type" value="Genomic_DNA"/>
</dbReference>
<reference evidence="2 3" key="1">
    <citation type="submission" date="2016-10" db="EMBL/GenBank/DDBJ databases">
        <authorList>
            <person name="Varghese N."/>
            <person name="Submissions S."/>
        </authorList>
    </citation>
    <scope>NUCLEOTIDE SEQUENCE [LARGE SCALE GENOMIC DNA]</scope>
    <source>
        <strain evidence="2 3">DSM 21822</strain>
    </source>
</reference>
<evidence type="ECO:0000313" key="3">
    <source>
        <dbReference type="Proteomes" id="UP000323300"/>
    </source>
</evidence>
<organism evidence="2 3">
    <name type="scientific">Neomesorhizobium albiziae</name>
    <dbReference type="NCBI Taxonomy" id="335020"/>
    <lineage>
        <taxon>Bacteria</taxon>
        <taxon>Pseudomonadati</taxon>
        <taxon>Pseudomonadota</taxon>
        <taxon>Alphaproteobacteria</taxon>
        <taxon>Hyphomicrobiales</taxon>
        <taxon>Phyllobacteriaceae</taxon>
        <taxon>Neomesorhizobium</taxon>
    </lineage>
</organism>
<feature type="compositionally biased region" description="Basic and acidic residues" evidence="1">
    <location>
        <begin position="1"/>
        <end position="11"/>
    </location>
</feature>
<gene>
    <name evidence="2" type="ORF">SAMN04488498_12143</name>
</gene>
<keyword evidence="3" id="KW-1185">Reference proteome</keyword>
<dbReference type="Proteomes" id="UP000323300">
    <property type="component" value="Unassembled WGS sequence"/>
</dbReference>
<evidence type="ECO:0000313" key="2">
    <source>
        <dbReference type="EMBL" id="SFK99003.1"/>
    </source>
</evidence>
<name>A0A1I4E1A3_9HYPH</name>
<sequence length="89" mass="9972">MPDRKFDDLRKSIKNQPLTREQARKLAKQAARLASPDAAKLQDKLTEAFGAIHIAEAFRGESSAARAEALELVDKAEKTSKRRKRPNKS</sequence>
<evidence type="ECO:0000256" key="1">
    <source>
        <dbReference type="SAM" id="MobiDB-lite"/>
    </source>
</evidence>
<proteinExistence type="predicted"/>
<protein>
    <submittedName>
        <fullName evidence="2">Uncharacterized protein</fullName>
    </submittedName>
</protein>
<dbReference type="RefSeq" id="WP_149762875.1">
    <property type="nucleotide sequence ID" value="NZ_BSPE01000023.1"/>
</dbReference>
<accession>A0A1I4E1A3</accession>